<dbReference type="EMBL" id="ABVQ01000037">
    <property type="protein sequence ID" value="EEC55787.1"/>
    <property type="molecule type" value="Genomic_DNA"/>
</dbReference>
<dbReference type="Pfam" id="PF01276">
    <property type="entry name" value="OKR_DC_1"/>
    <property type="match status" value="1"/>
</dbReference>
<dbReference type="SUPFAM" id="SSF53383">
    <property type="entry name" value="PLP-dependent transferases"/>
    <property type="match status" value="1"/>
</dbReference>
<dbReference type="HOGENOM" id="CLU_1458538_0_0_9"/>
<dbReference type="GO" id="GO:0003824">
    <property type="term" value="F:catalytic activity"/>
    <property type="evidence" value="ECO:0007669"/>
    <property type="project" value="InterPro"/>
</dbReference>
<dbReference type="InterPro" id="IPR015421">
    <property type="entry name" value="PyrdxlP-dep_Trfase_major"/>
</dbReference>
<reference evidence="4 5" key="1">
    <citation type="submission" date="2008-11" db="EMBL/GenBank/DDBJ databases">
        <title>Draft genome sequence of Bacteroides pectinophilus (ATCC 43243).</title>
        <authorList>
            <person name="Sudarsanam P."/>
            <person name="Ley R."/>
            <person name="Guruge J."/>
            <person name="Turnbaugh P.J."/>
            <person name="Mahowald M."/>
            <person name="Liep D."/>
            <person name="Gordon J."/>
        </authorList>
    </citation>
    <scope>NUCLEOTIDE SEQUENCE [LARGE SCALE GENOMIC DNA]</scope>
    <source>
        <strain evidence="4 5">ATCC 43243</strain>
    </source>
</reference>
<organism evidence="4 5">
    <name type="scientific">[Bacteroides] pectinophilus ATCC 43243</name>
    <dbReference type="NCBI Taxonomy" id="483218"/>
    <lineage>
        <taxon>Bacteria</taxon>
        <taxon>Bacillati</taxon>
        <taxon>Bacillota</taxon>
        <taxon>Clostridia</taxon>
        <taxon>Eubacteriales</taxon>
    </lineage>
</organism>
<sequence length="185" mass="21231">MLPTNSGQKSFEKTFDNEDDLFDRLENYCSSGYIPMHMPGHKRNTQLIDTGNPYGIDITEIDGFDNLHHPDGFLKEAQERAAQYYDAAKTWYLVSGSSIGLMSAILGVTSRHDTVLVARNCHISVYNAIYENELNPQYIYPKFVDNLWISSGILSNDVEKALKNCVKNEKRQWKSRCSYNHFSYI</sequence>
<dbReference type="STRING" id="483218.BACPEC_02294"/>
<dbReference type="PANTHER" id="PTHR43277">
    <property type="entry name" value="ARGININE DECARBOXYLASE"/>
    <property type="match status" value="1"/>
</dbReference>
<evidence type="ECO:0000313" key="5">
    <source>
        <dbReference type="Proteomes" id="UP000003136"/>
    </source>
</evidence>
<name>B7AU96_9FIRM</name>
<dbReference type="InterPro" id="IPR000310">
    <property type="entry name" value="Orn/Lys/Arg_deCO2ase_major_dom"/>
</dbReference>
<feature type="domain" description="Orn/Lys/Arg decarboxylases family 1 pyridoxal-P attachment site" evidence="3">
    <location>
        <begin position="21"/>
        <end position="168"/>
    </location>
</feature>
<dbReference type="AlphaFoldDB" id="B7AU96"/>
<evidence type="ECO:0000259" key="3">
    <source>
        <dbReference type="Pfam" id="PF01276"/>
    </source>
</evidence>
<evidence type="ECO:0000256" key="1">
    <source>
        <dbReference type="ARBA" id="ARBA00001933"/>
    </source>
</evidence>
<keyword evidence="2" id="KW-0663">Pyridoxal phosphate</keyword>
<keyword evidence="5" id="KW-1185">Reference proteome</keyword>
<proteinExistence type="predicted"/>
<evidence type="ECO:0000256" key="2">
    <source>
        <dbReference type="ARBA" id="ARBA00022898"/>
    </source>
</evidence>
<dbReference type="Proteomes" id="UP000003136">
    <property type="component" value="Unassembled WGS sequence"/>
</dbReference>
<dbReference type="PANTHER" id="PTHR43277:SF4">
    <property type="entry name" value="ARGININE DECARBOXYLASE"/>
    <property type="match status" value="1"/>
</dbReference>
<comment type="caution">
    <text evidence="4">The sequence shown here is derived from an EMBL/GenBank/DDBJ whole genome shotgun (WGS) entry which is preliminary data.</text>
</comment>
<reference evidence="4 5" key="2">
    <citation type="submission" date="2008-11" db="EMBL/GenBank/DDBJ databases">
        <authorList>
            <person name="Fulton L."/>
            <person name="Clifton S."/>
            <person name="Fulton B."/>
            <person name="Xu J."/>
            <person name="Minx P."/>
            <person name="Pepin K.H."/>
            <person name="Johnson M."/>
            <person name="Bhonagiri V."/>
            <person name="Nash W.E."/>
            <person name="Mardis E.R."/>
            <person name="Wilson R.K."/>
        </authorList>
    </citation>
    <scope>NUCLEOTIDE SEQUENCE [LARGE SCALE GENOMIC DNA]</scope>
    <source>
        <strain evidence="4 5">ATCC 43243</strain>
    </source>
</reference>
<dbReference type="InterPro" id="IPR052357">
    <property type="entry name" value="Orn_Lys_Arg_decarboxylase-I"/>
</dbReference>
<accession>B7AU96</accession>
<dbReference type="eggNOG" id="COG1982">
    <property type="taxonomic scope" value="Bacteria"/>
</dbReference>
<comment type="cofactor">
    <cofactor evidence="1">
        <name>pyridoxal 5'-phosphate</name>
        <dbReference type="ChEBI" id="CHEBI:597326"/>
    </cofactor>
</comment>
<dbReference type="Gene3D" id="3.40.640.10">
    <property type="entry name" value="Type I PLP-dependent aspartate aminotransferase-like (Major domain)"/>
    <property type="match status" value="1"/>
</dbReference>
<dbReference type="InterPro" id="IPR015424">
    <property type="entry name" value="PyrdxlP-dep_Trfase"/>
</dbReference>
<gene>
    <name evidence="4" type="ORF">BACPEC_02294</name>
</gene>
<evidence type="ECO:0000313" key="4">
    <source>
        <dbReference type="EMBL" id="EEC55787.1"/>
    </source>
</evidence>
<protein>
    <recommendedName>
        <fullName evidence="3">Orn/Lys/Arg decarboxylases family 1 pyridoxal-P attachment site domain-containing protein</fullName>
    </recommendedName>
</protein>